<evidence type="ECO:0000256" key="6">
    <source>
        <dbReference type="SAM" id="Phobius"/>
    </source>
</evidence>
<dbReference type="PANTHER" id="PTHR43124">
    <property type="entry name" value="PURINE EFFLUX PUMP PBUE"/>
    <property type="match status" value="1"/>
</dbReference>
<evidence type="ECO:0000256" key="4">
    <source>
        <dbReference type="ARBA" id="ARBA00022989"/>
    </source>
</evidence>
<dbReference type="Proteomes" id="UP001168505">
    <property type="component" value="Unassembled WGS sequence"/>
</dbReference>
<evidence type="ECO:0000313" key="8">
    <source>
        <dbReference type="EMBL" id="MDN0070287.1"/>
    </source>
</evidence>
<proteinExistence type="predicted"/>
<dbReference type="InterPro" id="IPR050189">
    <property type="entry name" value="MFS_Efflux_Transporters"/>
</dbReference>
<feature type="transmembrane region" description="Helical" evidence="6">
    <location>
        <begin position="293"/>
        <end position="311"/>
    </location>
</feature>
<dbReference type="GO" id="GO:0005886">
    <property type="term" value="C:plasma membrane"/>
    <property type="evidence" value="ECO:0007669"/>
    <property type="project" value="UniProtKB-SubCell"/>
</dbReference>
<protein>
    <submittedName>
        <fullName evidence="8">MFS transporter</fullName>
    </submittedName>
</protein>
<comment type="caution">
    <text evidence="8">The sequence shown here is derived from an EMBL/GenBank/DDBJ whole genome shotgun (WGS) entry which is preliminary data.</text>
</comment>
<dbReference type="PANTHER" id="PTHR43124:SF3">
    <property type="entry name" value="CHLORAMPHENICOL EFFLUX PUMP RV0191"/>
    <property type="match status" value="1"/>
</dbReference>
<gene>
    <name evidence="8" type="ORF">QVN40_11335</name>
</gene>
<keyword evidence="2" id="KW-1003">Cell membrane</keyword>
<keyword evidence="5 6" id="KW-0472">Membrane</keyword>
<evidence type="ECO:0000313" key="9">
    <source>
        <dbReference type="Proteomes" id="UP001168505"/>
    </source>
</evidence>
<evidence type="ECO:0000256" key="1">
    <source>
        <dbReference type="ARBA" id="ARBA00004651"/>
    </source>
</evidence>
<accession>A0AAW7JTD8</accession>
<evidence type="ECO:0000256" key="2">
    <source>
        <dbReference type="ARBA" id="ARBA00022475"/>
    </source>
</evidence>
<keyword evidence="3 6" id="KW-0812">Transmembrane</keyword>
<feature type="transmembrane region" description="Helical" evidence="6">
    <location>
        <begin position="74"/>
        <end position="92"/>
    </location>
</feature>
<dbReference type="Pfam" id="PF07690">
    <property type="entry name" value="MFS_1"/>
    <property type="match status" value="1"/>
</dbReference>
<dbReference type="GO" id="GO:0022857">
    <property type="term" value="F:transmembrane transporter activity"/>
    <property type="evidence" value="ECO:0007669"/>
    <property type="project" value="InterPro"/>
</dbReference>
<feature type="domain" description="Major facilitator superfamily (MFS) profile" evidence="7">
    <location>
        <begin position="9"/>
        <end position="384"/>
    </location>
</feature>
<feature type="transmembrane region" description="Helical" evidence="6">
    <location>
        <begin position="98"/>
        <end position="117"/>
    </location>
</feature>
<reference evidence="8" key="1">
    <citation type="submission" date="2023-06" db="EMBL/GenBank/DDBJ databases">
        <authorList>
            <person name="Zeman M."/>
            <person name="Kubasova T."/>
            <person name="Jahodarova E."/>
            <person name="Nykrynova M."/>
            <person name="Rychlik I."/>
        </authorList>
    </citation>
    <scope>NUCLEOTIDE SEQUENCE</scope>
    <source>
        <strain evidence="8">15_COKtk</strain>
    </source>
</reference>
<reference evidence="8" key="2">
    <citation type="submission" date="2023-08" db="EMBL/GenBank/DDBJ databases">
        <title>Identification and characterization of horizontal gene transfer across gut microbiota members of farm animals based on homology search.</title>
        <authorList>
            <person name="Schwarzerova J."/>
            <person name="Nykrynova M."/>
            <person name="Jureckova K."/>
            <person name="Cejkova D."/>
            <person name="Rychlik I."/>
        </authorList>
    </citation>
    <scope>NUCLEOTIDE SEQUENCE</scope>
    <source>
        <strain evidence="8">15_COKtk</strain>
    </source>
</reference>
<sequence>MKGISNRLLVLILTLGVFGILNTEMGIVGVIPYVAERFGVSVPDAGILVSGFALIVAIAGPTMPLLFSRMNRKTVMLLALGVFSACNLFSVVAPTFELLLAARVIPAAFHPLYVSMAMAVAQQTGDTAAERARNSAQVFVGVSAGMVVGAPVAGVLASSIDLSAAMAFFAIVTVAALMLTVAFVPSMPVEKPMSYGRQVAILMKPVVLASLLAAASINAAMFGFYSYLSDYLGSAVGMGAALVSGGLLVYGLANIVGNMAAGRALGVSPRAVMVMGPIALAVLYVALYLAGNALIATSAVLIALGVAVGVANTTDQYMVSRSAPEAPDFANGMFLTATNLGTTVGTSVCGALITAGGTQLSVLGTLPCLALGVLFTVFRLRCAHVGEGDAA</sequence>
<evidence type="ECO:0000256" key="3">
    <source>
        <dbReference type="ARBA" id="ARBA00022692"/>
    </source>
</evidence>
<dbReference type="AlphaFoldDB" id="A0AAW7JTD8"/>
<feature type="transmembrane region" description="Helical" evidence="6">
    <location>
        <begin position="231"/>
        <end position="255"/>
    </location>
</feature>
<feature type="transmembrane region" description="Helical" evidence="6">
    <location>
        <begin position="138"/>
        <end position="160"/>
    </location>
</feature>
<evidence type="ECO:0000259" key="7">
    <source>
        <dbReference type="PROSITE" id="PS50850"/>
    </source>
</evidence>
<feature type="transmembrane region" description="Helical" evidence="6">
    <location>
        <begin position="47"/>
        <end position="67"/>
    </location>
</feature>
<dbReference type="InterPro" id="IPR036259">
    <property type="entry name" value="MFS_trans_sf"/>
</dbReference>
<name>A0AAW7JTD8_9ACTN</name>
<evidence type="ECO:0000256" key="5">
    <source>
        <dbReference type="ARBA" id="ARBA00023136"/>
    </source>
</evidence>
<feature type="transmembrane region" description="Helical" evidence="6">
    <location>
        <begin position="359"/>
        <end position="378"/>
    </location>
</feature>
<feature type="transmembrane region" description="Helical" evidence="6">
    <location>
        <begin position="332"/>
        <end position="353"/>
    </location>
</feature>
<feature type="transmembrane region" description="Helical" evidence="6">
    <location>
        <begin position="267"/>
        <end position="287"/>
    </location>
</feature>
<dbReference type="PROSITE" id="PS50850">
    <property type="entry name" value="MFS"/>
    <property type="match status" value="1"/>
</dbReference>
<dbReference type="SUPFAM" id="SSF103473">
    <property type="entry name" value="MFS general substrate transporter"/>
    <property type="match status" value="1"/>
</dbReference>
<comment type="subcellular location">
    <subcellularLocation>
        <location evidence="1">Cell membrane</location>
        <topology evidence="1">Multi-pass membrane protein</topology>
    </subcellularLocation>
</comment>
<feature type="transmembrane region" description="Helical" evidence="6">
    <location>
        <begin position="206"/>
        <end position="225"/>
    </location>
</feature>
<feature type="transmembrane region" description="Helical" evidence="6">
    <location>
        <begin position="166"/>
        <end position="185"/>
    </location>
</feature>
<dbReference type="CDD" id="cd17324">
    <property type="entry name" value="MFS_NepI_like"/>
    <property type="match status" value="1"/>
</dbReference>
<dbReference type="RefSeq" id="WP_204212529.1">
    <property type="nucleotide sequence ID" value="NZ_JAUEIR010000011.1"/>
</dbReference>
<dbReference type="InterPro" id="IPR011701">
    <property type="entry name" value="MFS"/>
</dbReference>
<dbReference type="EMBL" id="JAUEIR010000011">
    <property type="protein sequence ID" value="MDN0070287.1"/>
    <property type="molecule type" value="Genomic_DNA"/>
</dbReference>
<keyword evidence="4 6" id="KW-1133">Transmembrane helix</keyword>
<organism evidence="8 9">
    <name type="scientific">Collinsella ihumii</name>
    <dbReference type="NCBI Taxonomy" id="1720204"/>
    <lineage>
        <taxon>Bacteria</taxon>
        <taxon>Bacillati</taxon>
        <taxon>Actinomycetota</taxon>
        <taxon>Coriobacteriia</taxon>
        <taxon>Coriobacteriales</taxon>
        <taxon>Coriobacteriaceae</taxon>
        <taxon>Collinsella</taxon>
    </lineage>
</organism>
<dbReference type="InterPro" id="IPR020846">
    <property type="entry name" value="MFS_dom"/>
</dbReference>
<dbReference type="Gene3D" id="1.20.1250.20">
    <property type="entry name" value="MFS general substrate transporter like domains"/>
    <property type="match status" value="1"/>
</dbReference>